<evidence type="ECO:0000313" key="3">
    <source>
        <dbReference type="Proteomes" id="UP001595817"/>
    </source>
</evidence>
<gene>
    <name evidence="2" type="ORF">ACFOZY_00920</name>
</gene>
<reference evidence="3" key="1">
    <citation type="journal article" date="2019" name="Int. J. Syst. Evol. Microbiol.">
        <title>The Global Catalogue of Microorganisms (GCM) 10K type strain sequencing project: providing services to taxonomists for standard genome sequencing and annotation.</title>
        <authorList>
            <consortium name="The Broad Institute Genomics Platform"/>
            <consortium name="The Broad Institute Genome Sequencing Center for Infectious Disease"/>
            <person name="Wu L."/>
            <person name="Ma J."/>
        </authorList>
    </citation>
    <scope>NUCLEOTIDE SEQUENCE [LARGE SCALE GENOMIC DNA]</scope>
    <source>
        <strain evidence="3">CCUG 59778</strain>
    </source>
</reference>
<dbReference type="Gene3D" id="3.40.710.10">
    <property type="entry name" value="DD-peptidase/beta-lactamase superfamily"/>
    <property type="match status" value="1"/>
</dbReference>
<accession>A0ABV8X0Y3</accession>
<dbReference type="InterPro" id="IPR012338">
    <property type="entry name" value="Beta-lactam/transpept-like"/>
</dbReference>
<evidence type="ECO:0000259" key="1">
    <source>
        <dbReference type="Pfam" id="PF00144"/>
    </source>
</evidence>
<dbReference type="RefSeq" id="WP_378151267.1">
    <property type="nucleotide sequence ID" value="NZ_JBHSEC010000001.1"/>
</dbReference>
<proteinExistence type="predicted"/>
<dbReference type="InterPro" id="IPR050491">
    <property type="entry name" value="AmpC-like"/>
</dbReference>
<keyword evidence="3" id="KW-1185">Reference proteome</keyword>
<dbReference type="Pfam" id="PF00144">
    <property type="entry name" value="Beta-lactamase"/>
    <property type="match status" value="1"/>
</dbReference>
<evidence type="ECO:0000313" key="2">
    <source>
        <dbReference type="EMBL" id="MFC4408988.1"/>
    </source>
</evidence>
<sequence length="346" mass="37972">MDSVYVKERMDHHHVKGLSIAFVKNGEISETLCLGVRDKDNEQKIDTDTLFHACSMSKFVTAMAVLKLVEKGLLEIDGDVNKMLSTWRIPDHAFTKNVTIRHLLSHQSGIVDAEGSFYEFNEQDGIPSMVDLLEGRTPYHREPVKVSVEPGSEFHYSDAGFCILQQVIEDVTGKEFSVVLSELIFEPLQMNNSTVNFEPTGKFASGHNKLGEVVKGKYPIYPYPAAAGLWSTPSEVAALVLELTLSIKGQSKIDLSAHLAREMVSPQGGMNWSGLGVFLDETEHGMEFSSLGWGVGFQSMMAAHPDIASGVVVMTNADLGVHQLDGIIGEVYRNYLSGIEENGSSC</sequence>
<comment type="caution">
    <text evidence="2">The sequence shown here is derived from an EMBL/GenBank/DDBJ whole genome shotgun (WGS) entry which is preliminary data.</text>
</comment>
<dbReference type="PANTHER" id="PTHR46825">
    <property type="entry name" value="D-ALANYL-D-ALANINE-CARBOXYPEPTIDASE/ENDOPEPTIDASE AMPH"/>
    <property type="match status" value="1"/>
</dbReference>
<name>A0ABV8X0Y3_9LACT</name>
<organism evidence="2 3">
    <name type="scientific">Chungangia koreensis</name>
    <dbReference type="NCBI Taxonomy" id="752657"/>
    <lineage>
        <taxon>Bacteria</taxon>
        <taxon>Bacillati</taxon>
        <taxon>Bacillota</taxon>
        <taxon>Bacilli</taxon>
        <taxon>Lactobacillales</taxon>
        <taxon>Chungangia</taxon>
    </lineage>
</organism>
<dbReference type="GO" id="GO:0016787">
    <property type="term" value="F:hydrolase activity"/>
    <property type="evidence" value="ECO:0007669"/>
    <property type="project" value="UniProtKB-KW"/>
</dbReference>
<dbReference type="EMBL" id="JBHSEC010000001">
    <property type="protein sequence ID" value="MFC4408988.1"/>
    <property type="molecule type" value="Genomic_DNA"/>
</dbReference>
<dbReference type="InterPro" id="IPR001466">
    <property type="entry name" value="Beta-lactam-related"/>
</dbReference>
<keyword evidence="2" id="KW-0378">Hydrolase</keyword>
<feature type="domain" description="Beta-lactamase-related" evidence="1">
    <location>
        <begin position="6"/>
        <end position="319"/>
    </location>
</feature>
<dbReference type="EC" id="3.-.-.-" evidence="2"/>
<dbReference type="Proteomes" id="UP001595817">
    <property type="component" value="Unassembled WGS sequence"/>
</dbReference>
<protein>
    <submittedName>
        <fullName evidence="2">Serine hydrolase domain-containing protein</fullName>
        <ecNumber evidence="2">3.-.-.-</ecNumber>
    </submittedName>
</protein>
<dbReference type="SUPFAM" id="SSF56601">
    <property type="entry name" value="beta-lactamase/transpeptidase-like"/>
    <property type="match status" value="1"/>
</dbReference>
<dbReference type="PANTHER" id="PTHR46825:SF9">
    <property type="entry name" value="BETA-LACTAMASE-RELATED DOMAIN-CONTAINING PROTEIN"/>
    <property type="match status" value="1"/>
</dbReference>